<evidence type="ECO:0000259" key="3">
    <source>
        <dbReference type="PROSITE" id="PS51194"/>
    </source>
</evidence>
<feature type="domain" description="Helicase C-terminal" evidence="3">
    <location>
        <begin position="630"/>
        <end position="785"/>
    </location>
</feature>
<evidence type="ECO:0000313" key="4">
    <source>
        <dbReference type="EMBL" id="MDC0829097.1"/>
    </source>
</evidence>
<keyword evidence="4" id="KW-0547">Nucleotide-binding</keyword>
<evidence type="ECO:0000313" key="5">
    <source>
        <dbReference type="Proteomes" id="UP001220658"/>
    </source>
</evidence>
<dbReference type="InterPro" id="IPR050742">
    <property type="entry name" value="Helicase_Restrict-Modif_Enz"/>
</dbReference>
<sequence>MEINIVNESVKQLKERIIMLEKENQMLKEELYKRGITFIANEKYLDRNQKIAVFMDYFKPRLDVYEKRYFSNKQNKFGWTLACFNEFKDGCRKGRITNACRNCPIKSLAPLTKEVIIDHFKGTNKNLGIGIYPLLKDNTCYFLALDFDDDSWFEDMYSVFKVAVRYGLEPVMERSASGAGGHLWFFFSTNIKASLARRFGEFLLQETMKQNTRITFKSFDRMFPNQDYLPEGGFGNQIALPLRYSSYAQGNTTFINELQQPYFNPIEYLTTRKKITQEEVEKILEYNTENDYFFDSDQMCFNLNVSQKYVDRIVGKECATLMIEKKNLNSLTYNTIKRISSMYNPEYYELQRLHKPIYYKNTPRILSYYEEDDTYIYLPRGTKDKLMSVLRDTHFDIEDVTSEGHEIDVDFKGELKPEQKPAIDKIIKYNMGVLKAVPGFGKTVIGIYLISHFKVSTLVIVPTRPIQDQWLESVNKFLEYPRASKKKDEFVCVYNGNKKRVNKNIDIATASSLSRMENLYEFLNSYGMVIVDECHRAASDTFTHILRNASSKRIYGLSATPKREDGLEKVIYMFCGPKRFERSSLQMKGSYEFSQVLIPRITNSVVLDRKAGFVEICNELIKDMARNQLIFKDVLNEYNQGNKIIVLSERKEHLSLIEDMLDKAALRVYLMTGEQKKSQRDLTMKQIKELDSHESYVLLATSTLLGEGFDLPELRTLFLTMPISGESRLTQYTGRIQRNDKGKDVVKVYDYVDVQIPMMQAMFHKRLKHYQNIGYGIYEQTKESSIQQVLFENSEVKSQLIEDIENTKKEIVIFTTALLLSKIKDYFALLSNTYSKGIKIYFVLSNTLKNKQLELKHISGIGANYQFVEHNKHFVVIDRQTVWNLDFDIFGYSKADGYGIRISDNQLIDDILKEISITSKRDDLTLF</sequence>
<keyword evidence="4" id="KW-0067">ATP-binding</keyword>
<keyword evidence="4" id="KW-0347">Helicase</keyword>
<protein>
    <submittedName>
        <fullName evidence="4">DEAD/DEAH box helicase family protein</fullName>
    </submittedName>
</protein>
<evidence type="ECO:0000256" key="1">
    <source>
        <dbReference type="SAM" id="Coils"/>
    </source>
</evidence>
<dbReference type="PROSITE" id="PS51192">
    <property type="entry name" value="HELICASE_ATP_BIND_1"/>
    <property type="match status" value="1"/>
</dbReference>
<dbReference type="GO" id="GO:0005524">
    <property type="term" value="F:ATP binding"/>
    <property type="evidence" value="ECO:0007669"/>
    <property type="project" value="InterPro"/>
</dbReference>
<dbReference type="CDD" id="cd17926">
    <property type="entry name" value="DEXHc_RE"/>
    <property type="match status" value="1"/>
</dbReference>
<evidence type="ECO:0000259" key="2">
    <source>
        <dbReference type="PROSITE" id="PS51192"/>
    </source>
</evidence>
<dbReference type="InterPro" id="IPR014001">
    <property type="entry name" value="Helicase_ATP-bd"/>
</dbReference>
<dbReference type="Pfam" id="PF22548">
    <property type="entry name" value="AEP-TOTE"/>
    <property type="match status" value="1"/>
</dbReference>
<dbReference type="SUPFAM" id="SSF56024">
    <property type="entry name" value="Phospholipase D/nuclease"/>
    <property type="match status" value="1"/>
</dbReference>
<accession>A0AAW6FV47</accession>
<dbReference type="GO" id="GO:0005829">
    <property type="term" value="C:cytosol"/>
    <property type="evidence" value="ECO:0007669"/>
    <property type="project" value="TreeGrafter"/>
</dbReference>
<name>A0AAW6FV47_9FIRM</name>
<dbReference type="Pfam" id="PF00271">
    <property type="entry name" value="Helicase_C"/>
    <property type="match status" value="1"/>
</dbReference>
<dbReference type="InterPro" id="IPR001650">
    <property type="entry name" value="Helicase_C-like"/>
</dbReference>
<dbReference type="GO" id="GO:0016787">
    <property type="term" value="F:hydrolase activity"/>
    <property type="evidence" value="ECO:0007669"/>
    <property type="project" value="InterPro"/>
</dbReference>
<dbReference type="SMART" id="SM00490">
    <property type="entry name" value="HELICc"/>
    <property type="match status" value="1"/>
</dbReference>
<dbReference type="InterPro" id="IPR054347">
    <property type="entry name" value="TOTE_primase"/>
</dbReference>
<dbReference type="Pfam" id="PF11495">
    <property type="entry name" value="Regulator_TrmB"/>
    <property type="match status" value="1"/>
</dbReference>
<dbReference type="InterPro" id="IPR027417">
    <property type="entry name" value="P-loop_NTPase"/>
</dbReference>
<dbReference type="PANTHER" id="PTHR47396">
    <property type="entry name" value="TYPE I RESTRICTION ENZYME ECOKI R PROTEIN"/>
    <property type="match status" value="1"/>
</dbReference>
<feature type="domain" description="Helicase ATP-binding" evidence="2">
    <location>
        <begin position="423"/>
        <end position="579"/>
    </location>
</feature>
<dbReference type="Pfam" id="PF04851">
    <property type="entry name" value="ResIII"/>
    <property type="match status" value="1"/>
</dbReference>
<dbReference type="AlphaFoldDB" id="A0AAW6FV47"/>
<dbReference type="SMART" id="SM00487">
    <property type="entry name" value="DEXDc"/>
    <property type="match status" value="1"/>
</dbReference>
<proteinExistence type="predicted"/>
<keyword evidence="1" id="KW-0175">Coiled coil</keyword>
<reference evidence="4" key="1">
    <citation type="submission" date="2023-01" db="EMBL/GenBank/DDBJ databases">
        <title>Human gut microbiome strain richness.</title>
        <authorList>
            <person name="Chen-Liaw A."/>
        </authorList>
    </citation>
    <scope>NUCLEOTIDE SEQUENCE</scope>
    <source>
        <strain evidence="4">D55st1_G4_D55t1_190419</strain>
    </source>
</reference>
<dbReference type="RefSeq" id="WP_195191194.1">
    <property type="nucleotide sequence ID" value="NZ_JADMUL010000012.1"/>
</dbReference>
<dbReference type="GO" id="GO:0004386">
    <property type="term" value="F:helicase activity"/>
    <property type="evidence" value="ECO:0007669"/>
    <property type="project" value="UniProtKB-KW"/>
</dbReference>
<gene>
    <name evidence="4" type="ORF">POG00_10340</name>
</gene>
<dbReference type="EMBL" id="JAQNCK010000035">
    <property type="protein sequence ID" value="MDC0829097.1"/>
    <property type="molecule type" value="Genomic_DNA"/>
</dbReference>
<dbReference type="GO" id="GO:0003677">
    <property type="term" value="F:DNA binding"/>
    <property type="evidence" value="ECO:0007669"/>
    <property type="project" value="InterPro"/>
</dbReference>
<dbReference type="InterPro" id="IPR021586">
    <property type="entry name" value="Tscrpt_reg_TrmB_C"/>
</dbReference>
<feature type="coiled-coil region" evidence="1">
    <location>
        <begin position="3"/>
        <end position="30"/>
    </location>
</feature>
<dbReference type="InterPro" id="IPR006935">
    <property type="entry name" value="Helicase/UvrB_N"/>
</dbReference>
<dbReference type="PANTHER" id="PTHR47396:SF1">
    <property type="entry name" value="ATP-DEPENDENT HELICASE IRC3-RELATED"/>
    <property type="match status" value="1"/>
</dbReference>
<keyword evidence="4" id="KW-0378">Hydrolase</keyword>
<dbReference type="CDD" id="cd18785">
    <property type="entry name" value="SF2_C"/>
    <property type="match status" value="1"/>
</dbReference>
<comment type="caution">
    <text evidence="4">The sequence shown here is derived from an EMBL/GenBank/DDBJ whole genome shotgun (WGS) entry which is preliminary data.</text>
</comment>
<organism evidence="4 5">
    <name type="scientific">Faecalitalea cylindroides</name>
    <dbReference type="NCBI Taxonomy" id="39483"/>
    <lineage>
        <taxon>Bacteria</taxon>
        <taxon>Bacillati</taxon>
        <taxon>Bacillota</taxon>
        <taxon>Erysipelotrichia</taxon>
        <taxon>Erysipelotrichales</taxon>
        <taxon>Erysipelotrichaceae</taxon>
        <taxon>Faecalitalea</taxon>
    </lineage>
</organism>
<dbReference type="Proteomes" id="UP001220658">
    <property type="component" value="Unassembled WGS sequence"/>
</dbReference>
<dbReference type="PROSITE" id="PS51194">
    <property type="entry name" value="HELICASE_CTER"/>
    <property type="match status" value="1"/>
</dbReference>
<dbReference type="Gene3D" id="3.40.50.300">
    <property type="entry name" value="P-loop containing nucleotide triphosphate hydrolases"/>
    <property type="match status" value="2"/>
</dbReference>
<dbReference type="SUPFAM" id="SSF52540">
    <property type="entry name" value="P-loop containing nucleoside triphosphate hydrolases"/>
    <property type="match status" value="2"/>
</dbReference>